<dbReference type="AlphaFoldDB" id="A0A9X1SPN7"/>
<organism evidence="1 2">
    <name type="scientific">Limnobaculum eriocheiris</name>
    <dbReference type="NCBI Taxonomy" id="2897391"/>
    <lineage>
        <taxon>Bacteria</taxon>
        <taxon>Pseudomonadati</taxon>
        <taxon>Pseudomonadota</taxon>
        <taxon>Gammaproteobacteria</taxon>
        <taxon>Enterobacterales</taxon>
        <taxon>Budviciaceae</taxon>
        <taxon>Limnobaculum</taxon>
    </lineage>
</organism>
<dbReference type="Proteomes" id="UP001139171">
    <property type="component" value="Unassembled WGS sequence"/>
</dbReference>
<dbReference type="EMBL" id="JAJNAG010000018">
    <property type="protein sequence ID" value="MCD1126232.1"/>
    <property type="molecule type" value="Genomic_DNA"/>
</dbReference>
<keyword evidence="2" id="KW-1185">Reference proteome</keyword>
<reference evidence="1" key="1">
    <citation type="submission" date="2021-11" db="EMBL/GenBank/DDBJ databases">
        <title>Jinshanibacter sp. isolated from one year old Eriocheir sinensis.</title>
        <authorList>
            <person name="Li J.-Y."/>
            <person name="He W."/>
            <person name="Gao T.-H."/>
        </authorList>
    </citation>
    <scope>NUCLEOTIDE SEQUENCE</scope>
    <source>
        <strain evidence="1">LJY008</strain>
    </source>
</reference>
<protein>
    <submittedName>
        <fullName evidence="1">Uncharacterized protein</fullName>
    </submittedName>
</protein>
<comment type="caution">
    <text evidence="1">The sequence shown here is derived from an EMBL/GenBank/DDBJ whole genome shotgun (WGS) entry which is preliminary data.</text>
</comment>
<accession>A0A9X1SPN7</accession>
<evidence type="ECO:0000313" key="1">
    <source>
        <dbReference type="EMBL" id="MCD1126232.1"/>
    </source>
</evidence>
<evidence type="ECO:0000313" key="2">
    <source>
        <dbReference type="Proteomes" id="UP001139171"/>
    </source>
</evidence>
<gene>
    <name evidence="1" type="ORF">LPW36_09495</name>
</gene>
<sequence>MPTLKERLTRLEAKTTATTPIDIEFHIVSVVTSEDERRGTWYRNTEYLPYPCTTFYAASVAEFEALRDQHAPGLF</sequence>
<dbReference type="RefSeq" id="WP_230609439.1">
    <property type="nucleotide sequence ID" value="NZ_JAJNAG010000018.1"/>
</dbReference>
<proteinExistence type="predicted"/>
<name>A0A9X1SPN7_9GAMM</name>